<organism evidence="10 11">
    <name type="scientific">Penstemon davidsonii</name>
    <dbReference type="NCBI Taxonomy" id="160366"/>
    <lineage>
        <taxon>Eukaryota</taxon>
        <taxon>Viridiplantae</taxon>
        <taxon>Streptophyta</taxon>
        <taxon>Embryophyta</taxon>
        <taxon>Tracheophyta</taxon>
        <taxon>Spermatophyta</taxon>
        <taxon>Magnoliopsida</taxon>
        <taxon>eudicotyledons</taxon>
        <taxon>Gunneridae</taxon>
        <taxon>Pentapetalae</taxon>
        <taxon>asterids</taxon>
        <taxon>lamiids</taxon>
        <taxon>Lamiales</taxon>
        <taxon>Plantaginaceae</taxon>
        <taxon>Cheloneae</taxon>
        <taxon>Penstemon</taxon>
    </lineage>
</organism>
<dbReference type="PANTHER" id="PTHR47997:SF34">
    <property type="entry name" value="TRANSCRIPTION FACTOR MYB86-LIKE"/>
    <property type="match status" value="1"/>
</dbReference>
<gene>
    <name evidence="10" type="ORF">RD792_007463</name>
</gene>
<evidence type="ECO:0000259" key="8">
    <source>
        <dbReference type="PROSITE" id="PS50090"/>
    </source>
</evidence>
<keyword evidence="11" id="KW-1185">Reference proteome</keyword>
<dbReference type="CDD" id="cd00167">
    <property type="entry name" value="SANT"/>
    <property type="match status" value="2"/>
</dbReference>
<dbReference type="EMBL" id="JAYDYQ010002533">
    <property type="protein sequence ID" value="KAK4484863.1"/>
    <property type="molecule type" value="Genomic_DNA"/>
</dbReference>
<accession>A0ABR0D6I4</accession>
<evidence type="ECO:0000256" key="7">
    <source>
        <dbReference type="SAM" id="SignalP"/>
    </source>
</evidence>
<feature type="domain" description="Myb-like" evidence="8">
    <location>
        <begin position="173"/>
        <end position="223"/>
    </location>
</feature>
<feature type="chain" id="PRO_5045593516" evidence="7">
    <location>
        <begin position="20"/>
        <end position="391"/>
    </location>
</feature>
<feature type="domain" description="HTH myb-type" evidence="9">
    <location>
        <begin position="124"/>
        <end position="172"/>
    </location>
</feature>
<evidence type="ECO:0000256" key="1">
    <source>
        <dbReference type="ARBA" id="ARBA00004123"/>
    </source>
</evidence>
<dbReference type="InterPro" id="IPR017930">
    <property type="entry name" value="Myb_dom"/>
</dbReference>
<evidence type="ECO:0000256" key="4">
    <source>
        <dbReference type="ARBA" id="ARBA00023125"/>
    </source>
</evidence>
<dbReference type="Gene3D" id="1.10.10.60">
    <property type="entry name" value="Homeodomain-like"/>
    <property type="match status" value="2"/>
</dbReference>
<feature type="domain" description="HTH myb-type" evidence="9">
    <location>
        <begin position="173"/>
        <end position="227"/>
    </location>
</feature>
<dbReference type="InterPro" id="IPR009057">
    <property type="entry name" value="Homeodomain-like_sf"/>
</dbReference>
<keyword evidence="2" id="KW-0677">Repeat</keyword>
<evidence type="ECO:0000256" key="6">
    <source>
        <dbReference type="ARBA" id="ARBA00023242"/>
    </source>
</evidence>
<name>A0ABR0D6I4_9LAMI</name>
<dbReference type="PROSITE" id="PS51294">
    <property type="entry name" value="HTH_MYB"/>
    <property type="match status" value="2"/>
</dbReference>
<feature type="domain" description="Myb-like" evidence="8">
    <location>
        <begin position="120"/>
        <end position="172"/>
    </location>
</feature>
<keyword evidence="3" id="KW-0805">Transcription regulation</keyword>
<sequence length="391" mass="43935">MSSVWLLLLICHQPGTVDPRPVAQPVRRGAGRDGCKITFTVRPSPTEPATGHEGRLPARFGWRRIMAIGRAGGSGQATRQSGGQVGRQKRLLVPVGAGGGWGMHWPSVINVVRFSGNDILNGMKKGAWSEEEDNKLRAYVLRYGHWNWRLLPKYAGLARCGKSCRLRWVNYLKPGVKRGSFTKHEEDLIIKLHQQLGNKWSLIAEKLPGRTDNDIKNYWHAHIKKNKGANANLSTDKCSKLQHTSTNNQAPMAATISIGTSASYEANSSDSTLLELDHVNFWTTEPFIADHSKNDYFPIGDFFQPQSLNYSELSSSGSFFSTEDFNWIDNGDDDNCISNTSSDSVTLQSVVMQENFWNEPFAYDYQGEISHLPEEEEEEEEEGLFYDMNLF</sequence>
<proteinExistence type="predicted"/>
<feature type="signal peptide" evidence="7">
    <location>
        <begin position="1"/>
        <end position="19"/>
    </location>
</feature>
<protein>
    <submittedName>
        <fullName evidence="10">Uncharacterized protein</fullName>
    </submittedName>
</protein>
<evidence type="ECO:0000313" key="11">
    <source>
        <dbReference type="Proteomes" id="UP001291926"/>
    </source>
</evidence>
<evidence type="ECO:0000256" key="3">
    <source>
        <dbReference type="ARBA" id="ARBA00023015"/>
    </source>
</evidence>
<dbReference type="SMART" id="SM00717">
    <property type="entry name" value="SANT"/>
    <property type="match status" value="2"/>
</dbReference>
<dbReference type="Pfam" id="PF00249">
    <property type="entry name" value="Myb_DNA-binding"/>
    <property type="match status" value="2"/>
</dbReference>
<reference evidence="10 11" key="1">
    <citation type="journal article" date="2023" name="bioRxiv">
        <title>Genome report: Whole genome sequence and annotation of Penstemon davidsonii.</title>
        <authorList>
            <person name="Ostevik K.L."/>
            <person name="Alabady M."/>
            <person name="Zhang M."/>
            <person name="Rausher M.D."/>
        </authorList>
    </citation>
    <scope>NUCLEOTIDE SEQUENCE [LARGE SCALE GENOMIC DNA]</scope>
    <source>
        <strain evidence="10">DNT005</strain>
        <tissue evidence="10">Whole leaf</tissue>
    </source>
</reference>
<comment type="caution">
    <text evidence="10">The sequence shown here is derived from an EMBL/GenBank/DDBJ whole genome shotgun (WGS) entry which is preliminary data.</text>
</comment>
<dbReference type="PROSITE" id="PS50090">
    <property type="entry name" value="MYB_LIKE"/>
    <property type="match status" value="2"/>
</dbReference>
<evidence type="ECO:0000256" key="5">
    <source>
        <dbReference type="ARBA" id="ARBA00023163"/>
    </source>
</evidence>
<dbReference type="InterPro" id="IPR051953">
    <property type="entry name" value="Plant_SW-associated_TFs"/>
</dbReference>
<keyword evidence="7" id="KW-0732">Signal</keyword>
<evidence type="ECO:0000256" key="2">
    <source>
        <dbReference type="ARBA" id="ARBA00022737"/>
    </source>
</evidence>
<keyword evidence="6" id="KW-0539">Nucleus</keyword>
<dbReference type="Proteomes" id="UP001291926">
    <property type="component" value="Unassembled WGS sequence"/>
</dbReference>
<dbReference type="PANTHER" id="PTHR47997">
    <property type="entry name" value="MYB DOMAIN PROTEIN 55"/>
    <property type="match status" value="1"/>
</dbReference>
<evidence type="ECO:0000259" key="9">
    <source>
        <dbReference type="PROSITE" id="PS51294"/>
    </source>
</evidence>
<dbReference type="SUPFAM" id="SSF46689">
    <property type="entry name" value="Homeodomain-like"/>
    <property type="match status" value="1"/>
</dbReference>
<evidence type="ECO:0000313" key="10">
    <source>
        <dbReference type="EMBL" id="KAK4484863.1"/>
    </source>
</evidence>
<keyword evidence="5" id="KW-0804">Transcription</keyword>
<dbReference type="InterPro" id="IPR001005">
    <property type="entry name" value="SANT/Myb"/>
</dbReference>
<keyword evidence="4" id="KW-0238">DNA-binding</keyword>
<comment type="subcellular location">
    <subcellularLocation>
        <location evidence="1">Nucleus</location>
    </subcellularLocation>
</comment>